<name>F0QZU0_PHOSB</name>
<dbReference type="KEGG" id="bsa:Bacsa_2677"/>
<dbReference type="AlphaFoldDB" id="F0QZU0"/>
<feature type="coiled-coil region" evidence="1">
    <location>
        <begin position="47"/>
        <end position="95"/>
    </location>
</feature>
<feature type="region of interest" description="Disordered" evidence="2">
    <location>
        <begin position="1"/>
        <end position="22"/>
    </location>
</feature>
<evidence type="ECO:0000313" key="4">
    <source>
        <dbReference type="Proteomes" id="UP000007486"/>
    </source>
</evidence>
<keyword evidence="1" id="KW-0175">Coiled coil</keyword>
<accession>F0QZU0</accession>
<protein>
    <submittedName>
        <fullName evidence="3">Uncharacterized protein</fullName>
    </submittedName>
</protein>
<sequence>MKKQNKQAGEFQEDEACGEQPVLLPSNATNECRTIPVQMVQKLADMLIDTKAAKEEAVRESERYRKENADLARRLEQSEWEKEQIRAECQAIKRASALYLAERLAPSPPQQAAESPGMPDGTESAEAPLSEMEGKINRAIAVMQEERVFKFAYDYVWVMLVMNQTAGMPHFESTPSFHCFLGRIGVKEMPTLASLKKKAATARRLHPGWTFADTADVNETRRRNNVASRFLSLVRKAA</sequence>
<reference evidence="3 4" key="1">
    <citation type="journal article" date="2011" name="Stand. Genomic Sci.">
        <title>Complete genome sequence of Bacteroides salanitronis type strain (BL78).</title>
        <authorList>
            <person name="Gronow S."/>
            <person name="Held B."/>
            <person name="Lucas S."/>
            <person name="Lapidus A."/>
            <person name="Del Rio T.G."/>
            <person name="Nolan M."/>
            <person name="Tice H."/>
            <person name="Deshpande S."/>
            <person name="Cheng J.F."/>
            <person name="Pitluck S."/>
            <person name="Liolios K."/>
            <person name="Pagani I."/>
            <person name="Ivanova N."/>
            <person name="Mavromatis K."/>
            <person name="Pati A."/>
            <person name="Tapia R."/>
            <person name="Han C."/>
            <person name="Goodwin L."/>
            <person name="Chen A."/>
            <person name="Palaniappan K."/>
            <person name="Land M."/>
            <person name="Hauser L."/>
            <person name="Chang Y.J."/>
            <person name="Jeffries C.D."/>
            <person name="Brambilla E.M."/>
            <person name="Rohde M."/>
            <person name="Goker M."/>
            <person name="Detter J.C."/>
            <person name="Woyke T."/>
            <person name="Bristow J."/>
            <person name="Markowitz V."/>
            <person name="Hugenholtz P."/>
            <person name="Kyrpides N.C."/>
            <person name="Klenk H.P."/>
            <person name="Eisen J.A."/>
        </authorList>
    </citation>
    <scope>NUCLEOTIDE SEQUENCE [LARGE SCALE GENOMIC DNA]</scope>
    <source>
        <strain evidence="3 4">DSM 18170</strain>
    </source>
</reference>
<evidence type="ECO:0000313" key="3">
    <source>
        <dbReference type="EMBL" id="ADY37210.1"/>
    </source>
</evidence>
<organism evidence="3 4">
    <name type="scientific">Phocaeicola salanitronis (strain DSM 18170 / JCM 13657 / CCUG 60908 / BL78)</name>
    <name type="common">Bacteroides salanitronis</name>
    <dbReference type="NCBI Taxonomy" id="667015"/>
    <lineage>
        <taxon>Bacteria</taxon>
        <taxon>Pseudomonadati</taxon>
        <taxon>Bacteroidota</taxon>
        <taxon>Bacteroidia</taxon>
        <taxon>Bacteroidales</taxon>
        <taxon>Bacteroidaceae</taxon>
        <taxon>Phocaeicola</taxon>
    </lineage>
</organism>
<dbReference type="RefSeq" id="WP_013618584.1">
    <property type="nucleotide sequence ID" value="NC_015164.1"/>
</dbReference>
<dbReference type="HOGENOM" id="CLU_1164050_0_0_10"/>
<dbReference type="EMBL" id="CP002530">
    <property type="protein sequence ID" value="ADY37210.1"/>
    <property type="molecule type" value="Genomic_DNA"/>
</dbReference>
<evidence type="ECO:0000256" key="1">
    <source>
        <dbReference type="SAM" id="Coils"/>
    </source>
</evidence>
<proteinExistence type="predicted"/>
<dbReference type="Proteomes" id="UP000007486">
    <property type="component" value="Chromosome"/>
</dbReference>
<keyword evidence="4" id="KW-1185">Reference proteome</keyword>
<feature type="region of interest" description="Disordered" evidence="2">
    <location>
        <begin position="105"/>
        <end position="128"/>
    </location>
</feature>
<evidence type="ECO:0000256" key="2">
    <source>
        <dbReference type="SAM" id="MobiDB-lite"/>
    </source>
</evidence>
<gene>
    <name evidence="3" type="ordered locus">Bacsa_2677</name>
</gene>